<dbReference type="InParanoid" id="A0A251SVQ8"/>
<dbReference type="Proteomes" id="UP000215914">
    <property type="component" value="Chromosome 13"/>
</dbReference>
<sequence length="78" mass="8763">MKARAQFDSSFVSKAQARLLGNFSNSSSINEFRAWAYLLNKLAFRLGLKPYGLFSTIQDCIGASIAWPYPFISVVHED</sequence>
<dbReference type="EMBL" id="CM007902">
    <property type="protein sequence ID" value="OTG02562.1"/>
    <property type="molecule type" value="Genomic_DNA"/>
</dbReference>
<reference evidence="2" key="1">
    <citation type="journal article" date="2017" name="Nature">
        <title>The sunflower genome provides insights into oil metabolism, flowering and Asterid evolution.</title>
        <authorList>
            <person name="Badouin H."/>
            <person name="Gouzy J."/>
            <person name="Grassa C.J."/>
            <person name="Murat F."/>
            <person name="Staton S.E."/>
            <person name="Cottret L."/>
            <person name="Lelandais-Briere C."/>
            <person name="Owens G.L."/>
            <person name="Carrere S."/>
            <person name="Mayjonade B."/>
            <person name="Legrand L."/>
            <person name="Gill N."/>
            <person name="Kane N.C."/>
            <person name="Bowers J.E."/>
            <person name="Hubner S."/>
            <person name="Bellec A."/>
            <person name="Berard A."/>
            <person name="Berges H."/>
            <person name="Blanchet N."/>
            <person name="Boniface M.C."/>
            <person name="Brunel D."/>
            <person name="Catrice O."/>
            <person name="Chaidir N."/>
            <person name="Claudel C."/>
            <person name="Donnadieu C."/>
            <person name="Faraut T."/>
            <person name="Fievet G."/>
            <person name="Helmstetter N."/>
            <person name="King M."/>
            <person name="Knapp S.J."/>
            <person name="Lai Z."/>
            <person name="Le Paslier M.C."/>
            <person name="Lippi Y."/>
            <person name="Lorenzon L."/>
            <person name="Mandel J.R."/>
            <person name="Marage G."/>
            <person name="Marchand G."/>
            <person name="Marquand E."/>
            <person name="Bret-Mestries E."/>
            <person name="Morien E."/>
            <person name="Nambeesan S."/>
            <person name="Nguyen T."/>
            <person name="Pegot-Espagnet P."/>
            <person name="Pouilly N."/>
            <person name="Raftis F."/>
            <person name="Sallet E."/>
            <person name="Schiex T."/>
            <person name="Thomas J."/>
            <person name="Vandecasteele C."/>
            <person name="Vares D."/>
            <person name="Vear F."/>
            <person name="Vautrin S."/>
            <person name="Crespi M."/>
            <person name="Mangin B."/>
            <person name="Burke J.M."/>
            <person name="Salse J."/>
            <person name="Munos S."/>
            <person name="Vincourt P."/>
            <person name="Rieseberg L.H."/>
            <person name="Langlade N.B."/>
        </authorList>
    </citation>
    <scope>NUCLEOTIDE SEQUENCE [LARGE SCALE GENOMIC DNA]</scope>
    <source>
        <strain evidence="2">cv. SF193</strain>
    </source>
</reference>
<proteinExistence type="predicted"/>
<evidence type="ECO:0000313" key="1">
    <source>
        <dbReference type="EMBL" id="OTG02562.1"/>
    </source>
</evidence>
<gene>
    <name evidence="1" type="ORF">HannXRQ_Chr13g0414481</name>
</gene>
<organism evidence="1 2">
    <name type="scientific">Helianthus annuus</name>
    <name type="common">Common sunflower</name>
    <dbReference type="NCBI Taxonomy" id="4232"/>
    <lineage>
        <taxon>Eukaryota</taxon>
        <taxon>Viridiplantae</taxon>
        <taxon>Streptophyta</taxon>
        <taxon>Embryophyta</taxon>
        <taxon>Tracheophyta</taxon>
        <taxon>Spermatophyta</taxon>
        <taxon>Magnoliopsida</taxon>
        <taxon>eudicotyledons</taxon>
        <taxon>Gunneridae</taxon>
        <taxon>Pentapetalae</taxon>
        <taxon>asterids</taxon>
        <taxon>campanulids</taxon>
        <taxon>Asterales</taxon>
        <taxon>Asteraceae</taxon>
        <taxon>Asteroideae</taxon>
        <taxon>Heliantheae alliance</taxon>
        <taxon>Heliantheae</taxon>
        <taxon>Helianthus</taxon>
    </lineage>
</organism>
<name>A0A251SVQ8_HELAN</name>
<keyword evidence="2" id="KW-1185">Reference proteome</keyword>
<protein>
    <submittedName>
        <fullName evidence="1">Uncharacterized protein</fullName>
    </submittedName>
</protein>
<accession>A0A251SVQ8</accession>
<dbReference type="AlphaFoldDB" id="A0A251SVQ8"/>
<evidence type="ECO:0000313" key="2">
    <source>
        <dbReference type="Proteomes" id="UP000215914"/>
    </source>
</evidence>